<organism evidence="1 2">
    <name type="scientific">Flavobacterium succinicans</name>
    <dbReference type="NCBI Taxonomy" id="29536"/>
    <lineage>
        <taxon>Bacteria</taxon>
        <taxon>Pseudomonadati</taxon>
        <taxon>Bacteroidota</taxon>
        <taxon>Flavobacteriia</taxon>
        <taxon>Flavobacteriales</taxon>
        <taxon>Flavobacteriaceae</taxon>
        <taxon>Flavobacterium</taxon>
    </lineage>
</organism>
<dbReference type="AlphaFoldDB" id="A0A1I4R1I8"/>
<evidence type="ECO:0000313" key="2">
    <source>
        <dbReference type="Proteomes" id="UP000182961"/>
    </source>
</evidence>
<dbReference type="Proteomes" id="UP000182961">
    <property type="component" value="Unassembled WGS sequence"/>
</dbReference>
<sequence length="193" mass="22348">MARIEILVEEPSMKEFLNILLPKILDKEWILNENYFIRSFEGKSDLQKNIPSKVKLLSNWNHEASGIVIMQDQDSSDCKILKKKLLDICDQNGNCPKLVRIVCRELESWYIGDFLAVNKAYPNFKHQNYINKSKFRVPDNCNAFDELKKILPEFQKVGGAKKIAPFITIDGNTSESFQQTVNGLKRFFNTIKD</sequence>
<dbReference type="Pfam" id="PF14103">
    <property type="entry name" value="DUF4276"/>
    <property type="match status" value="1"/>
</dbReference>
<accession>A0A1I4R1I8</accession>
<name>A0A1I4R1I8_9FLAO</name>
<dbReference type="InterPro" id="IPR025455">
    <property type="entry name" value="DUF4276"/>
</dbReference>
<reference evidence="2" key="1">
    <citation type="submission" date="2016-10" db="EMBL/GenBank/DDBJ databases">
        <authorList>
            <person name="Varghese N."/>
            <person name="Submissions S."/>
        </authorList>
    </citation>
    <scope>NUCLEOTIDE SEQUENCE [LARGE SCALE GENOMIC DNA]</scope>
    <source>
        <strain evidence="2">DSM 4002</strain>
    </source>
</reference>
<dbReference type="eggNOG" id="ENOG502ZYZ6">
    <property type="taxonomic scope" value="Bacteria"/>
</dbReference>
<protein>
    <recommendedName>
        <fullName evidence="3">DUF4276 family protein</fullName>
    </recommendedName>
</protein>
<dbReference type="RefSeq" id="WP_024980539.1">
    <property type="nucleotide sequence ID" value="NZ_CBCRUM010000001.1"/>
</dbReference>
<evidence type="ECO:0008006" key="3">
    <source>
        <dbReference type="Google" id="ProtNLM"/>
    </source>
</evidence>
<dbReference type="EMBL" id="FOUT01000001">
    <property type="protein sequence ID" value="SFM46149.1"/>
    <property type="molecule type" value="Genomic_DNA"/>
</dbReference>
<evidence type="ECO:0000313" key="1">
    <source>
        <dbReference type="EMBL" id="SFM46149.1"/>
    </source>
</evidence>
<keyword evidence="2" id="KW-1185">Reference proteome</keyword>
<gene>
    <name evidence="1" type="ORF">SAMN05444143_101151</name>
</gene>
<proteinExistence type="predicted"/>